<feature type="region of interest" description="Disordered" evidence="1">
    <location>
        <begin position="17"/>
        <end position="40"/>
    </location>
</feature>
<dbReference type="Proteomes" id="UP000772434">
    <property type="component" value="Unassembled WGS sequence"/>
</dbReference>
<keyword evidence="3" id="KW-1185">Reference proteome</keyword>
<organism evidence="2 3">
    <name type="scientific">Rhodocollybia butyracea</name>
    <dbReference type="NCBI Taxonomy" id="206335"/>
    <lineage>
        <taxon>Eukaryota</taxon>
        <taxon>Fungi</taxon>
        <taxon>Dikarya</taxon>
        <taxon>Basidiomycota</taxon>
        <taxon>Agaricomycotina</taxon>
        <taxon>Agaricomycetes</taxon>
        <taxon>Agaricomycetidae</taxon>
        <taxon>Agaricales</taxon>
        <taxon>Marasmiineae</taxon>
        <taxon>Omphalotaceae</taxon>
        <taxon>Rhodocollybia</taxon>
    </lineage>
</organism>
<reference evidence="2" key="1">
    <citation type="submission" date="2020-11" db="EMBL/GenBank/DDBJ databases">
        <authorList>
            <consortium name="DOE Joint Genome Institute"/>
            <person name="Ahrendt S."/>
            <person name="Riley R."/>
            <person name="Andreopoulos W."/>
            <person name="Labutti K."/>
            <person name="Pangilinan J."/>
            <person name="Ruiz-Duenas F.J."/>
            <person name="Barrasa J.M."/>
            <person name="Sanchez-Garcia M."/>
            <person name="Camarero S."/>
            <person name="Miyauchi S."/>
            <person name="Serrano A."/>
            <person name="Linde D."/>
            <person name="Babiker R."/>
            <person name="Drula E."/>
            <person name="Ayuso-Fernandez I."/>
            <person name="Pacheco R."/>
            <person name="Padilla G."/>
            <person name="Ferreira P."/>
            <person name="Barriuso J."/>
            <person name="Kellner H."/>
            <person name="Castanera R."/>
            <person name="Alfaro M."/>
            <person name="Ramirez L."/>
            <person name="Pisabarro A.G."/>
            <person name="Kuo A."/>
            <person name="Tritt A."/>
            <person name="Lipzen A."/>
            <person name="He G."/>
            <person name="Yan M."/>
            <person name="Ng V."/>
            <person name="Cullen D."/>
            <person name="Martin F."/>
            <person name="Rosso M.-N."/>
            <person name="Henrissat B."/>
            <person name="Hibbett D."/>
            <person name="Martinez A.T."/>
            <person name="Grigoriev I.V."/>
        </authorList>
    </citation>
    <scope>NUCLEOTIDE SEQUENCE</scope>
    <source>
        <strain evidence="2">AH 40177</strain>
    </source>
</reference>
<dbReference type="AlphaFoldDB" id="A0A9P5UFL6"/>
<evidence type="ECO:0000313" key="2">
    <source>
        <dbReference type="EMBL" id="KAF9077402.1"/>
    </source>
</evidence>
<evidence type="ECO:0000313" key="3">
    <source>
        <dbReference type="Proteomes" id="UP000772434"/>
    </source>
</evidence>
<name>A0A9P5UFL6_9AGAR</name>
<evidence type="ECO:0000256" key="1">
    <source>
        <dbReference type="SAM" id="MobiDB-lite"/>
    </source>
</evidence>
<proteinExistence type="predicted"/>
<comment type="caution">
    <text evidence="2">The sequence shown here is derived from an EMBL/GenBank/DDBJ whole genome shotgun (WGS) entry which is preliminary data.</text>
</comment>
<gene>
    <name evidence="2" type="ORF">BDP27DRAFT_1312354</name>
</gene>
<dbReference type="OrthoDB" id="5588846at2759"/>
<protein>
    <submittedName>
        <fullName evidence="2">Uncharacterized protein</fullName>
    </submittedName>
</protein>
<sequence length="149" mass="17198">MDYTKVGDSRCCIRARKDTMNRRRSQGKQRQQTRSGLCSGTPRRRITMRIRHRSSKIESTHNYDIPLVSHRSSLQERSATLPGQFQLVKTHSALSHPGTTSLSSENNNTSELYSWRKIFQLYIDSEPRGRAIWQQEAHANSPLKRTRSG</sequence>
<accession>A0A9P5UFL6</accession>
<dbReference type="EMBL" id="JADNRY010000004">
    <property type="protein sequence ID" value="KAF9077402.1"/>
    <property type="molecule type" value="Genomic_DNA"/>
</dbReference>
<feature type="compositionally biased region" description="Polar residues" evidence="1">
    <location>
        <begin position="28"/>
        <end position="38"/>
    </location>
</feature>